<dbReference type="EMBL" id="JNVC02000019">
    <property type="protein sequence ID" value="KEZ47543.1"/>
    <property type="molecule type" value="Genomic_DNA"/>
</dbReference>
<dbReference type="RefSeq" id="WP_029285889.1">
    <property type="nucleotide sequence ID" value="NZ_CANLZQ010000005.1"/>
</dbReference>
<gene>
    <name evidence="1" type="ORF">GS18_0219330</name>
</gene>
<keyword evidence="2" id="KW-1185">Reference proteome</keyword>
<dbReference type="Proteomes" id="UP000028549">
    <property type="component" value="Unassembled WGS sequence"/>
</dbReference>
<dbReference type="AlphaFoldDB" id="A0A084GJN1"/>
<reference evidence="1 2" key="1">
    <citation type="journal article" date="2005" name="Int. J. Syst. Evol. Microbiol.">
        <title>Bacillus cibi sp. nov., isolated from jeotgal, a traditional Korean fermented seafood.</title>
        <authorList>
            <person name="Yoon J.H."/>
            <person name="Lee C.H."/>
            <person name="Oh T.K."/>
        </authorList>
    </citation>
    <scope>NUCLEOTIDE SEQUENCE [LARGE SCALE GENOMIC DNA]</scope>
    <source>
        <strain evidence="1 2">DSM 16189</strain>
    </source>
</reference>
<name>A0A084GJN1_METID</name>
<evidence type="ECO:0000313" key="1">
    <source>
        <dbReference type="EMBL" id="KEZ47543.1"/>
    </source>
</evidence>
<dbReference type="InterPro" id="IPR047670">
    <property type="entry name" value="YfjT-like"/>
</dbReference>
<sequence length="63" mass="7547">MGNAVHDKDSQLQYLKSRLNMFMNVIDSMDPESTDLEDIDRLINMLDELEIKQEQFKKDWNKE</sequence>
<organism evidence="1 2">
    <name type="scientific">Metabacillus indicus</name>
    <name type="common">Bacillus indicus</name>
    <dbReference type="NCBI Taxonomy" id="246786"/>
    <lineage>
        <taxon>Bacteria</taxon>
        <taxon>Bacillati</taxon>
        <taxon>Bacillota</taxon>
        <taxon>Bacilli</taxon>
        <taxon>Bacillales</taxon>
        <taxon>Bacillaceae</taxon>
        <taxon>Metabacillus</taxon>
    </lineage>
</organism>
<proteinExistence type="predicted"/>
<evidence type="ECO:0000313" key="2">
    <source>
        <dbReference type="Proteomes" id="UP000028549"/>
    </source>
</evidence>
<dbReference type="NCBIfam" id="NF040878">
    <property type="entry name" value="SE1561_fam"/>
    <property type="match status" value="1"/>
</dbReference>
<protein>
    <submittedName>
        <fullName evidence="1">Uncharacterized protein</fullName>
    </submittedName>
</protein>
<comment type="caution">
    <text evidence="1">The sequence shown here is derived from an EMBL/GenBank/DDBJ whole genome shotgun (WGS) entry which is preliminary data.</text>
</comment>
<accession>A0A084GJN1</accession>
<dbReference type="STRING" id="246786.GS18_0219330"/>
<dbReference type="OrthoDB" id="2990422at2"/>